<accession>A0A9J6EFF6</accession>
<name>A0A9J6EFF6_RHIMP</name>
<comment type="caution">
    <text evidence="2">The sequence shown here is derived from an EMBL/GenBank/DDBJ whole genome shotgun (WGS) entry which is preliminary data.</text>
</comment>
<organism evidence="2 3">
    <name type="scientific">Rhipicephalus microplus</name>
    <name type="common">Cattle tick</name>
    <name type="synonym">Boophilus microplus</name>
    <dbReference type="NCBI Taxonomy" id="6941"/>
    <lineage>
        <taxon>Eukaryota</taxon>
        <taxon>Metazoa</taxon>
        <taxon>Ecdysozoa</taxon>
        <taxon>Arthropoda</taxon>
        <taxon>Chelicerata</taxon>
        <taxon>Arachnida</taxon>
        <taxon>Acari</taxon>
        <taxon>Parasitiformes</taxon>
        <taxon>Ixodida</taxon>
        <taxon>Ixodoidea</taxon>
        <taxon>Ixodidae</taxon>
        <taxon>Rhipicephalinae</taxon>
        <taxon>Rhipicephalus</taxon>
        <taxon>Boophilus</taxon>
    </lineage>
</organism>
<reference evidence="2" key="1">
    <citation type="journal article" date="2020" name="Cell">
        <title>Large-Scale Comparative Analyses of Tick Genomes Elucidate Their Genetic Diversity and Vector Capacities.</title>
        <authorList>
            <consortium name="Tick Genome and Microbiome Consortium (TIGMIC)"/>
            <person name="Jia N."/>
            <person name="Wang J."/>
            <person name="Shi W."/>
            <person name="Du L."/>
            <person name="Sun Y."/>
            <person name="Zhan W."/>
            <person name="Jiang J.F."/>
            <person name="Wang Q."/>
            <person name="Zhang B."/>
            <person name="Ji P."/>
            <person name="Bell-Sakyi L."/>
            <person name="Cui X.M."/>
            <person name="Yuan T.T."/>
            <person name="Jiang B.G."/>
            <person name="Yang W.F."/>
            <person name="Lam T.T."/>
            <person name="Chang Q.C."/>
            <person name="Ding S.J."/>
            <person name="Wang X.J."/>
            <person name="Zhu J.G."/>
            <person name="Ruan X.D."/>
            <person name="Zhao L."/>
            <person name="Wei J.T."/>
            <person name="Ye R.Z."/>
            <person name="Que T.C."/>
            <person name="Du C.H."/>
            <person name="Zhou Y.H."/>
            <person name="Cheng J.X."/>
            <person name="Dai P.F."/>
            <person name="Guo W.B."/>
            <person name="Han X.H."/>
            <person name="Huang E.J."/>
            <person name="Li L.F."/>
            <person name="Wei W."/>
            <person name="Gao Y.C."/>
            <person name="Liu J.Z."/>
            <person name="Shao H.Z."/>
            <person name="Wang X."/>
            <person name="Wang C.C."/>
            <person name="Yang T.C."/>
            <person name="Huo Q.B."/>
            <person name="Li W."/>
            <person name="Chen H.Y."/>
            <person name="Chen S.E."/>
            <person name="Zhou L.G."/>
            <person name="Ni X.B."/>
            <person name="Tian J.H."/>
            <person name="Sheng Y."/>
            <person name="Liu T."/>
            <person name="Pan Y.S."/>
            <person name="Xia L.Y."/>
            <person name="Li J."/>
            <person name="Zhao F."/>
            <person name="Cao W.C."/>
        </authorList>
    </citation>
    <scope>NUCLEOTIDE SEQUENCE</scope>
    <source>
        <strain evidence="2">Rmic-2018</strain>
    </source>
</reference>
<feature type="compositionally biased region" description="Polar residues" evidence="1">
    <location>
        <begin position="34"/>
        <end position="45"/>
    </location>
</feature>
<evidence type="ECO:0000313" key="3">
    <source>
        <dbReference type="Proteomes" id="UP000821866"/>
    </source>
</evidence>
<dbReference type="EMBL" id="JABSTU010000004">
    <property type="protein sequence ID" value="KAH8033023.1"/>
    <property type="molecule type" value="Genomic_DNA"/>
</dbReference>
<feature type="region of interest" description="Disordered" evidence="1">
    <location>
        <begin position="34"/>
        <end position="66"/>
    </location>
</feature>
<dbReference type="Proteomes" id="UP000821866">
    <property type="component" value="Chromosome 2"/>
</dbReference>
<protein>
    <submittedName>
        <fullName evidence="2">Uncharacterized protein</fullName>
    </submittedName>
</protein>
<gene>
    <name evidence="2" type="ORF">HPB51_005416</name>
</gene>
<sequence length="262" mass="30001">MIDWQEDLSPLRHRLSCTRLEDIVHRCCTRKSTESQPQCHSTTGREPSFYAKEPGPNAPAQLRPPTDALGRNDECSLSWSRFFQELQVQRSGDAKGGRHKHLHSRAGSNGGKPWSCASQLNRDALLLRRLSMYQLGYEYCLLIIFQRQRPQAQEANDDQRRRLQSHASCGGKPSCYGSEHDPVVHPLLRLTLRYLDRDEQKCPLHSVCFDQCDCQLHVNSKCGDHDERAGTTTEEHQGSTLLPYWNMEHDPHNMVRSVGHPH</sequence>
<evidence type="ECO:0000256" key="1">
    <source>
        <dbReference type="SAM" id="MobiDB-lite"/>
    </source>
</evidence>
<proteinExistence type="predicted"/>
<dbReference type="AlphaFoldDB" id="A0A9J6EFF6"/>
<reference evidence="2" key="2">
    <citation type="submission" date="2021-09" db="EMBL/GenBank/DDBJ databases">
        <authorList>
            <person name="Jia N."/>
            <person name="Wang J."/>
            <person name="Shi W."/>
            <person name="Du L."/>
            <person name="Sun Y."/>
            <person name="Zhan W."/>
            <person name="Jiang J."/>
            <person name="Wang Q."/>
            <person name="Zhang B."/>
            <person name="Ji P."/>
            <person name="Sakyi L.B."/>
            <person name="Cui X."/>
            <person name="Yuan T."/>
            <person name="Jiang B."/>
            <person name="Yang W."/>
            <person name="Lam T.T.-Y."/>
            <person name="Chang Q."/>
            <person name="Ding S."/>
            <person name="Wang X."/>
            <person name="Zhu J."/>
            <person name="Ruan X."/>
            <person name="Zhao L."/>
            <person name="Wei J."/>
            <person name="Que T."/>
            <person name="Du C."/>
            <person name="Cheng J."/>
            <person name="Dai P."/>
            <person name="Han X."/>
            <person name="Huang E."/>
            <person name="Gao Y."/>
            <person name="Liu J."/>
            <person name="Shao H."/>
            <person name="Ye R."/>
            <person name="Li L."/>
            <person name="Wei W."/>
            <person name="Wang X."/>
            <person name="Wang C."/>
            <person name="Huo Q."/>
            <person name="Li W."/>
            <person name="Guo W."/>
            <person name="Chen H."/>
            <person name="Chen S."/>
            <person name="Zhou L."/>
            <person name="Zhou L."/>
            <person name="Ni X."/>
            <person name="Tian J."/>
            <person name="Zhou Y."/>
            <person name="Sheng Y."/>
            <person name="Liu T."/>
            <person name="Pan Y."/>
            <person name="Xia L."/>
            <person name="Li J."/>
            <person name="Zhao F."/>
            <person name="Cao W."/>
        </authorList>
    </citation>
    <scope>NUCLEOTIDE SEQUENCE</scope>
    <source>
        <strain evidence="2">Rmic-2018</strain>
        <tissue evidence="2">Larvae</tissue>
    </source>
</reference>
<evidence type="ECO:0000313" key="2">
    <source>
        <dbReference type="EMBL" id="KAH8033023.1"/>
    </source>
</evidence>
<keyword evidence="3" id="KW-1185">Reference proteome</keyword>